<dbReference type="AlphaFoldDB" id="A0AAD6XNV9"/>
<proteinExistence type="predicted"/>
<feature type="compositionally biased region" description="Polar residues" evidence="1">
    <location>
        <begin position="84"/>
        <end position="113"/>
    </location>
</feature>
<organism evidence="2 3">
    <name type="scientific">Mycena belliarum</name>
    <dbReference type="NCBI Taxonomy" id="1033014"/>
    <lineage>
        <taxon>Eukaryota</taxon>
        <taxon>Fungi</taxon>
        <taxon>Dikarya</taxon>
        <taxon>Basidiomycota</taxon>
        <taxon>Agaricomycotina</taxon>
        <taxon>Agaricomycetes</taxon>
        <taxon>Agaricomycetidae</taxon>
        <taxon>Agaricales</taxon>
        <taxon>Marasmiineae</taxon>
        <taxon>Mycenaceae</taxon>
        <taxon>Mycena</taxon>
    </lineage>
</organism>
<name>A0AAD6XNV9_9AGAR</name>
<keyword evidence="3" id="KW-1185">Reference proteome</keyword>
<evidence type="ECO:0000313" key="2">
    <source>
        <dbReference type="EMBL" id="KAJ7087983.1"/>
    </source>
</evidence>
<dbReference type="EMBL" id="JARJCN010000027">
    <property type="protein sequence ID" value="KAJ7087983.1"/>
    <property type="molecule type" value="Genomic_DNA"/>
</dbReference>
<gene>
    <name evidence="2" type="ORF">B0H15DRAFT_841979</name>
</gene>
<reference evidence="2" key="1">
    <citation type="submission" date="2023-03" db="EMBL/GenBank/DDBJ databases">
        <title>Massive genome expansion in bonnet fungi (Mycena s.s.) driven by repeated elements and novel gene families across ecological guilds.</title>
        <authorList>
            <consortium name="Lawrence Berkeley National Laboratory"/>
            <person name="Harder C.B."/>
            <person name="Miyauchi S."/>
            <person name="Viragh M."/>
            <person name="Kuo A."/>
            <person name="Thoen E."/>
            <person name="Andreopoulos B."/>
            <person name="Lu D."/>
            <person name="Skrede I."/>
            <person name="Drula E."/>
            <person name="Henrissat B."/>
            <person name="Morin E."/>
            <person name="Kohler A."/>
            <person name="Barry K."/>
            <person name="LaButti K."/>
            <person name="Morin E."/>
            <person name="Salamov A."/>
            <person name="Lipzen A."/>
            <person name="Mereny Z."/>
            <person name="Hegedus B."/>
            <person name="Baldrian P."/>
            <person name="Stursova M."/>
            <person name="Weitz H."/>
            <person name="Taylor A."/>
            <person name="Grigoriev I.V."/>
            <person name="Nagy L.G."/>
            <person name="Martin F."/>
            <person name="Kauserud H."/>
        </authorList>
    </citation>
    <scope>NUCLEOTIDE SEQUENCE</scope>
    <source>
        <strain evidence="2">CBHHK173m</strain>
    </source>
</reference>
<accession>A0AAD6XNV9</accession>
<evidence type="ECO:0000256" key="1">
    <source>
        <dbReference type="SAM" id="MobiDB-lite"/>
    </source>
</evidence>
<feature type="compositionally biased region" description="Basic residues" evidence="1">
    <location>
        <begin position="116"/>
        <end position="135"/>
    </location>
</feature>
<comment type="caution">
    <text evidence="2">The sequence shown here is derived from an EMBL/GenBank/DDBJ whole genome shotgun (WGS) entry which is preliminary data.</text>
</comment>
<evidence type="ECO:0000313" key="3">
    <source>
        <dbReference type="Proteomes" id="UP001222325"/>
    </source>
</evidence>
<dbReference type="Proteomes" id="UP001222325">
    <property type="component" value="Unassembled WGS sequence"/>
</dbReference>
<feature type="region of interest" description="Disordered" evidence="1">
    <location>
        <begin position="201"/>
        <end position="240"/>
    </location>
</feature>
<protein>
    <submittedName>
        <fullName evidence="2">Uncharacterized protein</fullName>
    </submittedName>
</protein>
<feature type="compositionally biased region" description="Basic residues" evidence="1">
    <location>
        <begin position="223"/>
        <end position="240"/>
    </location>
</feature>
<sequence length="240" mass="26664">MTEYDYSPQAYAQMQRTQNRIANWADDTAHCAPQYKSPFAPRSDVQNNFYSGPRAASPLPFPSSSRSAHRHPPRPSLSHAQGHHPSSSHVRSPLRSQTMSVVSPQDSISQVSGPRSSHRSHRARSHSPPRHRHRAGTGTYVVSPAASPTPQYAYGGGQYAQPVQYAQQVQYAQPVQAPYAQQPAAYVVVPRDRKVQIVYAEPQPQHAEQHPSLLQRVFGSQSGKHRRSSSHSHSRSGSRR</sequence>
<feature type="region of interest" description="Disordered" evidence="1">
    <location>
        <begin position="31"/>
        <end position="144"/>
    </location>
</feature>